<feature type="compositionally biased region" description="Polar residues" evidence="2">
    <location>
        <begin position="503"/>
        <end position="526"/>
    </location>
</feature>
<dbReference type="Proteomes" id="UP000789706">
    <property type="component" value="Unassembled WGS sequence"/>
</dbReference>
<feature type="compositionally biased region" description="Basic and acidic residues" evidence="2">
    <location>
        <begin position="90"/>
        <end position="104"/>
    </location>
</feature>
<evidence type="ECO:0000259" key="3">
    <source>
        <dbReference type="PROSITE" id="PS50158"/>
    </source>
</evidence>
<feature type="compositionally biased region" description="Low complexity" evidence="2">
    <location>
        <begin position="582"/>
        <end position="598"/>
    </location>
</feature>
<dbReference type="PROSITE" id="PS50158">
    <property type="entry name" value="ZF_CCHC"/>
    <property type="match status" value="1"/>
</dbReference>
<keyword evidence="1" id="KW-0862">Zinc</keyword>
<feature type="region of interest" description="Disordered" evidence="2">
    <location>
        <begin position="121"/>
        <end position="145"/>
    </location>
</feature>
<dbReference type="GO" id="GO:0008270">
    <property type="term" value="F:zinc ion binding"/>
    <property type="evidence" value="ECO:0007669"/>
    <property type="project" value="UniProtKB-KW"/>
</dbReference>
<feature type="region of interest" description="Disordered" evidence="2">
    <location>
        <begin position="392"/>
        <end position="421"/>
    </location>
</feature>
<evidence type="ECO:0000313" key="4">
    <source>
        <dbReference type="EMBL" id="CAG8495901.1"/>
    </source>
</evidence>
<feature type="region of interest" description="Disordered" evidence="2">
    <location>
        <begin position="955"/>
        <end position="1015"/>
    </location>
</feature>
<feature type="region of interest" description="Disordered" evidence="2">
    <location>
        <begin position="63"/>
        <end position="104"/>
    </location>
</feature>
<evidence type="ECO:0000313" key="5">
    <source>
        <dbReference type="Proteomes" id="UP000789706"/>
    </source>
</evidence>
<dbReference type="GO" id="GO:0003676">
    <property type="term" value="F:nucleic acid binding"/>
    <property type="evidence" value="ECO:0007669"/>
    <property type="project" value="InterPro"/>
</dbReference>
<reference evidence="4" key="1">
    <citation type="submission" date="2021-06" db="EMBL/GenBank/DDBJ databases">
        <authorList>
            <person name="Kallberg Y."/>
            <person name="Tangrot J."/>
            <person name="Rosling A."/>
        </authorList>
    </citation>
    <scope>NUCLEOTIDE SEQUENCE</scope>
    <source>
        <strain evidence="4">AZ414A</strain>
    </source>
</reference>
<name>A0A9N8ZHF3_9GLOM</name>
<evidence type="ECO:0000256" key="1">
    <source>
        <dbReference type="PROSITE-ProRule" id="PRU00047"/>
    </source>
</evidence>
<keyword evidence="5" id="KW-1185">Reference proteome</keyword>
<feature type="compositionally biased region" description="Polar residues" evidence="2">
    <location>
        <begin position="533"/>
        <end position="581"/>
    </location>
</feature>
<sequence length="1015" mass="114134">MYLFPSQTFTLGYSKNSMMELYESADEFVQSDDNGFVGSSSSFTITESTELIELTRNKKGAEISKSIEQQSHSETSQTPRRTNSANMKMTDNKIKKETTIESRKKPNKGEFFEIIFGNYMKDKDGNKRDPRHEGSNLSEPGTPKSLRSISIQTIHTKPPRSSRNQQTCVKKLNEASAQTDSQIECSSVLVQHNDVSVQTDNIPILKEMKKTRTVGIQAMKKVCDVAVQTEKNDNQTFTIDSNQLKSVFTEQLGPELAIQLKKILNSPELKSILMEQLGPQLATQLKKTIHSDGILPTSTSNKKFKLEDIKSVNTKSENSKAENSKLEKTKSKNTKNAATSTESSDVLSDTSRKLTSIKNGTINKSILNKNDTNNISSAPIKNDARNLLFTTPSKFDAGTSTSSKNDTSKISPSNKPIPKGFNEDWQIYSISNGDEDAWGTGLLEKSSNIDSSLPKERDKFDSNISLLNGSNDWDSVDDDNITWSSQSPTNPININSTTNNSSVQNSCQKESNASKSDYRQTTSNSYARDISESRNNSRSGNIPHSSDISESRNNSQARDTSQSQTRDISQISERSQTRSIFNSSKPPESNNNSNNSESFVIKRKSKEIQTDMNISPDLMNASTQSSTILKPSIMNSKWADENLNQQTFNNNNQSSNRINQHGNRNTNHFRSDDYKENLHCSESTRTENISFNGLLSSTHNISRNVTDPNSSNHREYNENRCQNCYKTGHHYSKCAQQKGMGHWESREREEPKSANPSNILRSCVRVIRDCRPSEISPKEAWEKLIQADQDDFRNCFEEYAKASPNETFQLIEEKLRKIKSKARIMAVEREIPQNKCLVDLQGNAGKKYYAQILFLNSQRPVPGNIAGSAEENFTWLADAGFMCDDPTPFCPGCKSKGHWKADCPDPKPEEPHQKMGCNYCKSLEHDSKYCDSRDRLYKPKCYSCNESGHVTRSCNREKNKNHQNHQINNHSQNYDSRDGRNNSNNGGIYKVGNNGDSIKRSESRDAWAPGGSIYK</sequence>
<dbReference type="EMBL" id="CAJVPK010000334">
    <property type="protein sequence ID" value="CAG8495901.1"/>
    <property type="molecule type" value="Genomic_DNA"/>
</dbReference>
<keyword evidence="1" id="KW-0863">Zinc-finger</keyword>
<feature type="compositionally biased region" description="Low complexity" evidence="2">
    <location>
        <begin position="964"/>
        <end position="973"/>
    </location>
</feature>
<feature type="region of interest" description="Disordered" evidence="2">
    <location>
        <begin position="462"/>
        <end position="598"/>
    </location>
</feature>
<feature type="domain" description="CCHC-type" evidence="3">
    <location>
        <begin position="940"/>
        <end position="954"/>
    </location>
</feature>
<proteinExistence type="predicted"/>
<evidence type="ECO:0000256" key="2">
    <source>
        <dbReference type="SAM" id="MobiDB-lite"/>
    </source>
</evidence>
<feature type="compositionally biased region" description="Basic and acidic residues" evidence="2">
    <location>
        <begin position="121"/>
        <end position="134"/>
    </location>
</feature>
<feature type="compositionally biased region" description="Polar residues" evidence="2">
    <location>
        <begin position="342"/>
        <end position="351"/>
    </location>
</feature>
<dbReference type="OrthoDB" id="2391219at2759"/>
<protein>
    <submittedName>
        <fullName evidence="4">1820_t:CDS:1</fullName>
    </submittedName>
</protein>
<feature type="region of interest" description="Disordered" evidence="2">
    <location>
        <begin position="651"/>
        <end position="671"/>
    </location>
</feature>
<feature type="compositionally biased region" description="Basic and acidic residues" evidence="2">
    <location>
        <begin position="317"/>
        <end position="330"/>
    </location>
</feature>
<feature type="compositionally biased region" description="Polar residues" evidence="2">
    <location>
        <begin position="135"/>
        <end position="145"/>
    </location>
</feature>
<dbReference type="SMART" id="SM00343">
    <property type="entry name" value="ZnF_C2HC"/>
    <property type="match status" value="4"/>
</dbReference>
<feature type="compositionally biased region" description="Polar residues" evidence="2">
    <location>
        <begin position="392"/>
        <end position="414"/>
    </location>
</feature>
<dbReference type="InterPro" id="IPR001878">
    <property type="entry name" value="Znf_CCHC"/>
</dbReference>
<feature type="compositionally biased region" description="Low complexity" evidence="2">
    <location>
        <begin position="651"/>
        <end position="660"/>
    </location>
</feature>
<feature type="compositionally biased region" description="Polar residues" evidence="2">
    <location>
        <begin position="66"/>
        <end position="89"/>
    </location>
</feature>
<gene>
    <name evidence="4" type="ORF">DEBURN_LOCUS4418</name>
</gene>
<organism evidence="4 5">
    <name type="scientific">Diversispora eburnea</name>
    <dbReference type="NCBI Taxonomy" id="1213867"/>
    <lineage>
        <taxon>Eukaryota</taxon>
        <taxon>Fungi</taxon>
        <taxon>Fungi incertae sedis</taxon>
        <taxon>Mucoromycota</taxon>
        <taxon>Glomeromycotina</taxon>
        <taxon>Glomeromycetes</taxon>
        <taxon>Diversisporales</taxon>
        <taxon>Diversisporaceae</taxon>
        <taxon>Diversispora</taxon>
    </lineage>
</organism>
<feature type="compositionally biased region" description="Polar residues" evidence="2">
    <location>
        <begin position="462"/>
        <end position="473"/>
    </location>
</feature>
<feature type="region of interest" description="Disordered" evidence="2">
    <location>
        <begin position="313"/>
        <end position="351"/>
    </location>
</feature>
<dbReference type="AlphaFoldDB" id="A0A9N8ZHF3"/>
<comment type="caution">
    <text evidence="4">The sequence shown here is derived from an EMBL/GenBank/DDBJ whole genome shotgun (WGS) entry which is preliminary data.</text>
</comment>
<accession>A0A9N8ZHF3</accession>
<feature type="compositionally biased region" description="Low complexity" evidence="2">
    <location>
        <begin position="487"/>
        <end position="502"/>
    </location>
</feature>
<keyword evidence="1" id="KW-0479">Metal-binding</keyword>